<evidence type="ECO:0000313" key="1">
    <source>
        <dbReference type="EMBL" id="BDG71977.1"/>
    </source>
</evidence>
<dbReference type="Proteomes" id="UP000831327">
    <property type="component" value="Chromosome"/>
</dbReference>
<keyword evidence="2" id="KW-1185">Reference proteome</keyword>
<organism evidence="1 2">
    <name type="scientific">Roseomonas fluvialis</name>
    <dbReference type="NCBI Taxonomy" id="1750527"/>
    <lineage>
        <taxon>Bacteria</taxon>
        <taxon>Pseudomonadati</taxon>
        <taxon>Pseudomonadota</taxon>
        <taxon>Alphaproteobacteria</taxon>
        <taxon>Acetobacterales</taxon>
        <taxon>Roseomonadaceae</taxon>
        <taxon>Roseomonas</taxon>
    </lineage>
</organism>
<proteinExistence type="predicted"/>
<accession>A0ABN6P073</accession>
<sequence length="125" mass="13710">MDLEPAVHAEAHSILARLAAIGAPLEVDPRIPMTVGTVLEGQLFRIAISTNPATGGQSVVILGPNMQEWTKDDFLALIPEAVPEPTPAPNRVNFHMPVERRHPSDIMEDILSVQHDILAELRRRA</sequence>
<gene>
    <name evidence="1" type="ORF">Rmf_19060</name>
</gene>
<reference evidence="1 2" key="1">
    <citation type="journal article" date="2016" name="Microbes Environ.">
        <title>Phylogenetically diverse aerobic anoxygenic phototrophic bacteria isolated from epilithic biofilms in Tama river, Japan.</title>
        <authorList>
            <person name="Hirose S."/>
            <person name="Matsuura K."/>
            <person name="Haruta S."/>
        </authorList>
    </citation>
    <scope>NUCLEOTIDE SEQUENCE [LARGE SCALE GENOMIC DNA]</scope>
    <source>
        <strain evidence="1 2">S08</strain>
    </source>
</reference>
<evidence type="ECO:0000313" key="2">
    <source>
        <dbReference type="Proteomes" id="UP000831327"/>
    </source>
</evidence>
<protein>
    <submittedName>
        <fullName evidence="1">Uncharacterized protein</fullName>
    </submittedName>
</protein>
<dbReference type="EMBL" id="AP025637">
    <property type="protein sequence ID" value="BDG71977.1"/>
    <property type="molecule type" value="Genomic_DNA"/>
</dbReference>
<name>A0ABN6P073_9PROT</name>